<dbReference type="Proteomes" id="UP000632222">
    <property type="component" value="Unassembled WGS sequence"/>
</dbReference>
<evidence type="ECO:0000313" key="2">
    <source>
        <dbReference type="EMBL" id="GGJ34467.1"/>
    </source>
</evidence>
<dbReference type="GO" id="GO:0016787">
    <property type="term" value="F:hydrolase activity"/>
    <property type="evidence" value="ECO:0007669"/>
    <property type="project" value="UniProtKB-KW"/>
</dbReference>
<dbReference type="InterPro" id="IPR012338">
    <property type="entry name" value="Beta-lactam/transpept-like"/>
</dbReference>
<dbReference type="Pfam" id="PF13354">
    <property type="entry name" value="Beta-lactamase2"/>
    <property type="match status" value="1"/>
</dbReference>
<protein>
    <submittedName>
        <fullName evidence="2">Serine hydrolase</fullName>
    </submittedName>
</protein>
<accession>A0ABQ2D170</accession>
<dbReference type="RefSeq" id="WP_189002629.1">
    <property type="nucleotide sequence ID" value="NZ_BMOD01000006.1"/>
</dbReference>
<comment type="caution">
    <text evidence="2">The sequence shown here is derived from an EMBL/GenBank/DDBJ whole genome shotgun (WGS) entry which is preliminary data.</text>
</comment>
<dbReference type="InterPro" id="IPR000871">
    <property type="entry name" value="Beta-lactam_class-A"/>
</dbReference>
<dbReference type="PANTHER" id="PTHR35333:SF4">
    <property type="entry name" value="SLR0121 PROTEIN"/>
    <property type="match status" value="1"/>
</dbReference>
<evidence type="ECO:0000313" key="3">
    <source>
        <dbReference type="Proteomes" id="UP000632222"/>
    </source>
</evidence>
<proteinExistence type="predicted"/>
<feature type="domain" description="Beta-lactamase class A catalytic" evidence="1">
    <location>
        <begin position="25"/>
        <end position="240"/>
    </location>
</feature>
<keyword evidence="3" id="KW-1185">Reference proteome</keyword>
<dbReference type="EMBL" id="BMOD01000006">
    <property type="protein sequence ID" value="GGJ34467.1"/>
    <property type="molecule type" value="Genomic_DNA"/>
</dbReference>
<organism evidence="2 3">
    <name type="scientific">Deinococcus roseus</name>
    <dbReference type="NCBI Taxonomy" id="392414"/>
    <lineage>
        <taxon>Bacteria</taxon>
        <taxon>Thermotogati</taxon>
        <taxon>Deinococcota</taxon>
        <taxon>Deinococci</taxon>
        <taxon>Deinococcales</taxon>
        <taxon>Deinococcaceae</taxon>
        <taxon>Deinococcus</taxon>
    </lineage>
</organism>
<sequence length="273" mass="30423">MQQVLLDELIQRFDGDLSLCVSTMQGEVLFCHQQNHIFKAASLIKLPILSCALQQVQAGQLAMTDRLPLTAENQVPGAGVLHEMETGLSLTVQDLLTLMVVVSDNTATNVLIERLGLDAINAHIQHIQLQHTFLVGKLQMPLNLQNDLQKTGQRSTTSAADMNLWLLSLVQGKLLTPTLSEWALNLLKKQQDRLVISRRLPRTSDGELLYEVASKSGEIPSHRHDVGIVFAPKPYLVSLLSRGSNDFREHPDQALTLRLAELSERIFWLTQSV</sequence>
<evidence type="ECO:0000259" key="1">
    <source>
        <dbReference type="Pfam" id="PF13354"/>
    </source>
</evidence>
<dbReference type="SUPFAM" id="SSF56601">
    <property type="entry name" value="beta-lactamase/transpeptidase-like"/>
    <property type="match status" value="1"/>
</dbReference>
<dbReference type="InterPro" id="IPR045155">
    <property type="entry name" value="Beta-lactam_cat"/>
</dbReference>
<dbReference type="PANTHER" id="PTHR35333">
    <property type="entry name" value="BETA-LACTAMASE"/>
    <property type="match status" value="1"/>
</dbReference>
<keyword evidence="2" id="KW-0378">Hydrolase</keyword>
<name>A0ABQ2D170_9DEIO</name>
<reference evidence="3" key="1">
    <citation type="journal article" date="2019" name="Int. J. Syst. Evol. Microbiol.">
        <title>The Global Catalogue of Microorganisms (GCM) 10K type strain sequencing project: providing services to taxonomists for standard genome sequencing and annotation.</title>
        <authorList>
            <consortium name="The Broad Institute Genomics Platform"/>
            <consortium name="The Broad Institute Genome Sequencing Center for Infectious Disease"/>
            <person name="Wu L."/>
            <person name="Ma J."/>
        </authorList>
    </citation>
    <scope>NUCLEOTIDE SEQUENCE [LARGE SCALE GENOMIC DNA]</scope>
    <source>
        <strain evidence="3">JCM 14370</strain>
    </source>
</reference>
<dbReference type="Gene3D" id="3.40.710.10">
    <property type="entry name" value="DD-peptidase/beta-lactamase superfamily"/>
    <property type="match status" value="1"/>
</dbReference>
<gene>
    <name evidence="2" type="ORF">GCM10008938_20860</name>
</gene>